<dbReference type="KEGG" id="mets:DK389_15935"/>
<evidence type="ECO:0000313" key="2">
    <source>
        <dbReference type="EMBL" id="AWN41727.1"/>
    </source>
</evidence>
<name>A0A2U8W6M7_9HYPH</name>
<dbReference type="OrthoDB" id="9796760at2"/>
<sequence length="213" mass="23088">MGAPLQAEAGERSTSARTVLHVGCGVFAPEKLHPVFRDGSWRELRMDLDSRVKPDIVGTITDLSVFREGSVEAIWSSHNVEHLYDHEVPKALAEFRRVLKPTGFALITTPDIEAVAELVVQGKIDEVAYVSPAGPITAVDMLFGHRPSLKAGNAFMAHKTAFTANRLGRLLVEAGFERAVMQKGSHFDLWALALMPESQPPAALLGEAVAAKP</sequence>
<dbReference type="GO" id="GO:0032259">
    <property type="term" value="P:methylation"/>
    <property type="evidence" value="ECO:0007669"/>
    <property type="project" value="UniProtKB-KW"/>
</dbReference>
<organism evidence="2 3">
    <name type="scientific">Methylobacterium durans</name>
    <dbReference type="NCBI Taxonomy" id="2202825"/>
    <lineage>
        <taxon>Bacteria</taxon>
        <taxon>Pseudomonadati</taxon>
        <taxon>Pseudomonadota</taxon>
        <taxon>Alphaproteobacteria</taxon>
        <taxon>Hyphomicrobiales</taxon>
        <taxon>Methylobacteriaceae</taxon>
        <taxon>Methylobacterium</taxon>
    </lineage>
</organism>
<dbReference type="EMBL" id="CP029550">
    <property type="protein sequence ID" value="AWN41727.1"/>
    <property type="molecule type" value="Genomic_DNA"/>
</dbReference>
<dbReference type="Proteomes" id="UP000245926">
    <property type="component" value="Chromosome"/>
</dbReference>
<proteinExistence type="predicted"/>
<dbReference type="Gene3D" id="3.40.50.150">
    <property type="entry name" value="Vaccinia Virus protein VP39"/>
    <property type="match status" value="1"/>
</dbReference>
<evidence type="ECO:0000313" key="3">
    <source>
        <dbReference type="Proteomes" id="UP000245926"/>
    </source>
</evidence>
<evidence type="ECO:0000259" key="1">
    <source>
        <dbReference type="Pfam" id="PF08241"/>
    </source>
</evidence>
<protein>
    <submittedName>
        <fullName evidence="2">SAM-dependent methyltransferase</fullName>
    </submittedName>
</protein>
<dbReference type="InterPro" id="IPR029063">
    <property type="entry name" value="SAM-dependent_MTases_sf"/>
</dbReference>
<dbReference type="SUPFAM" id="SSF53335">
    <property type="entry name" value="S-adenosyl-L-methionine-dependent methyltransferases"/>
    <property type="match status" value="1"/>
</dbReference>
<dbReference type="GO" id="GO:0008757">
    <property type="term" value="F:S-adenosylmethionine-dependent methyltransferase activity"/>
    <property type="evidence" value="ECO:0007669"/>
    <property type="project" value="InterPro"/>
</dbReference>
<reference evidence="3" key="1">
    <citation type="submission" date="2018-05" db="EMBL/GenBank/DDBJ databases">
        <title>Complete Genome Sequence of Methylobacterium sp. 17SD2-17.</title>
        <authorList>
            <person name="Srinivasan S."/>
        </authorList>
    </citation>
    <scope>NUCLEOTIDE SEQUENCE [LARGE SCALE GENOMIC DNA]</scope>
    <source>
        <strain evidence="3">17SD2-17</strain>
    </source>
</reference>
<dbReference type="AlphaFoldDB" id="A0A2U8W6M7"/>
<dbReference type="Pfam" id="PF08241">
    <property type="entry name" value="Methyltransf_11"/>
    <property type="match status" value="1"/>
</dbReference>
<gene>
    <name evidence="2" type="ORF">DK389_15935</name>
</gene>
<keyword evidence="3" id="KW-1185">Reference proteome</keyword>
<keyword evidence="2" id="KW-0489">Methyltransferase</keyword>
<feature type="domain" description="Methyltransferase type 11" evidence="1">
    <location>
        <begin position="56"/>
        <end position="107"/>
    </location>
</feature>
<accession>A0A2U8W6M7</accession>
<keyword evidence="2" id="KW-0808">Transferase</keyword>
<dbReference type="InterPro" id="IPR013216">
    <property type="entry name" value="Methyltransf_11"/>
</dbReference>